<evidence type="ECO:0000256" key="5">
    <source>
        <dbReference type="ARBA" id="ARBA00023136"/>
    </source>
</evidence>
<dbReference type="PANTHER" id="PTHR30294:SF29">
    <property type="entry name" value="MULTIDRUG ABC TRANSPORTER PERMEASE YBHS-RELATED"/>
    <property type="match status" value="1"/>
</dbReference>
<feature type="domain" description="ABC-2 type transporter transmembrane" evidence="7">
    <location>
        <begin position="20"/>
        <end position="386"/>
    </location>
</feature>
<reference evidence="8" key="1">
    <citation type="submission" date="2022-02" db="EMBL/GenBank/DDBJ databases">
        <title>Fredinandcohnia quinoae sp. nov. isolated from Chenopodium quinoa seeds.</title>
        <authorList>
            <person name="Saati-Santamaria Z."/>
            <person name="Flores-Felix J.D."/>
            <person name="Igual J.M."/>
            <person name="Velazquez E."/>
            <person name="Garcia-Fraile P."/>
            <person name="Martinez-Molina E."/>
        </authorList>
    </citation>
    <scope>NUCLEOTIDE SEQUENCE</scope>
    <source>
        <strain evidence="8">SECRCQ15</strain>
    </source>
</reference>
<dbReference type="InterPro" id="IPR051449">
    <property type="entry name" value="ABC-2_transporter_component"/>
</dbReference>
<name>A0AAW5EA09_9BACI</name>
<feature type="transmembrane region" description="Helical" evidence="6">
    <location>
        <begin position="289"/>
        <end position="309"/>
    </location>
</feature>
<evidence type="ECO:0000256" key="6">
    <source>
        <dbReference type="SAM" id="Phobius"/>
    </source>
</evidence>
<dbReference type="RefSeq" id="WP_240257761.1">
    <property type="nucleotide sequence ID" value="NZ_JAKTTI010000058.1"/>
</dbReference>
<proteinExistence type="predicted"/>
<keyword evidence="3 6" id="KW-0812">Transmembrane</keyword>
<evidence type="ECO:0000256" key="2">
    <source>
        <dbReference type="ARBA" id="ARBA00022475"/>
    </source>
</evidence>
<keyword evidence="9" id="KW-1185">Reference proteome</keyword>
<evidence type="ECO:0000256" key="3">
    <source>
        <dbReference type="ARBA" id="ARBA00022692"/>
    </source>
</evidence>
<evidence type="ECO:0000313" key="9">
    <source>
        <dbReference type="Proteomes" id="UP001431131"/>
    </source>
</evidence>
<feature type="transmembrane region" description="Helical" evidence="6">
    <location>
        <begin position="212"/>
        <end position="233"/>
    </location>
</feature>
<feature type="transmembrane region" description="Helical" evidence="6">
    <location>
        <begin position="263"/>
        <end position="283"/>
    </location>
</feature>
<feature type="transmembrane region" description="Helical" evidence="6">
    <location>
        <begin position="321"/>
        <end position="343"/>
    </location>
</feature>
<keyword evidence="4 6" id="KW-1133">Transmembrane helix</keyword>
<dbReference type="Gene3D" id="3.40.1710.10">
    <property type="entry name" value="abc type-2 transporter like domain"/>
    <property type="match status" value="1"/>
</dbReference>
<dbReference type="GO" id="GO:0140359">
    <property type="term" value="F:ABC-type transporter activity"/>
    <property type="evidence" value="ECO:0007669"/>
    <property type="project" value="InterPro"/>
</dbReference>
<dbReference type="Proteomes" id="UP001431131">
    <property type="component" value="Unassembled WGS sequence"/>
</dbReference>
<evidence type="ECO:0000259" key="7">
    <source>
        <dbReference type="Pfam" id="PF12698"/>
    </source>
</evidence>
<protein>
    <submittedName>
        <fullName evidence="8">ABC transporter permease</fullName>
    </submittedName>
</protein>
<dbReference type="EMBL" id="JAKTTI010000058">
    <property type="protein sequence ID" value="MCH1627844.1"/>
    <property type="molecule type" value="Genomic_DNA"/>
</dbReference>
<feature type="transmembrane region" description="Helical" evidence="6">
    <location>
        <begin position="21"/>
        <end position="44"/>
    </location>
</feature>
<keyword evidence="2" id="KW-1003">Cell membrane</keyword>
<dbReference type="Pfam" id="PF12698">
    <property type="entry name" value="ABC2_membrane_3"/>
    <property type="match status" value="1"/>
</dbReference>
<evidence type="ECO:0000256" key="4">
    <source>
        <dbReference type="ARBA" id="ARBA00022989"/>
    </source>
</evidence>
<sequence length="394" mass="44899">MRHFTKLIAFQLKMIMKSWKTAITLLVVPMVFLAGIGLVCIHLLTTEERVQLFDIAIVDNDDTFETKYVIQQLVQSEHLTKLTNVIKTDETRANNLMDNNEIAAMIIIPEGFSSNVKIGENTPVKVFGNAQKPLQSQLVRHIMESAADFTSAAQSGINTIYEFTSIDPFTKKERKTEFKQSLLTYSLHVLGRGEPFQIIEKHNLFQTDIVQYYTLSLFLLLIMFWSYGFLLLVKGKTTQTLRFRLLSRGITDSQMTASTLPSLIVVLAPITYAIAIPMSYWLTGNLFDIRMLAGILLILVTFLTFFIMLESLFHHQQIYQIVGLVFILFGAIAGGFFIPTVFFPDWLEKVGSYTIQSWSFSFLLEVNSLTANRLVLASIVFLLLAFLGQRRWSR</sequence>
<evidence type="ECO:0000256" key="1">
    <source>
        <dbReference type="ARBA" id="ARBA00004651"/>
    </source>
</evidence>
<evidence type="ECO:0000313" key="8">
    <source>
        <dbReference type="EMBL" id="MCH1627844.1"/>
    </source>
</evidence>
<comment type="caution">
    <text evidence="8">The sequence shown here is derived from an EMBL/GenBank/DDBJ whole genome shotgun (WGS) entry which is preliminary data.</text>
</comment>
<dbReference type="InterPro" id="IPR013525">
    <property type="entry name" value="ABC2_TM"/>
</dbReference>
<keyword evidence="5 6" id="KW-0472">Membrane</keyword>
<dbReference type="PANTHER" id="PTHR30294">
    <property type="entry name" value="MEMBRANE COMPONENT OF ABC TRANSPORTER YHHJ-RELATED"/>
    <property type="match status" value="1"/>
</dbReference>
<dbReference type="AlphaFoldDB" id="A0AAW5EA09"/>
<organism evidence="8 9">
    <name type="scientific">Fredinandcohnia quinoae</name>
    <dbReference type="NCBI Taxonomy" id="2918902"/>
    <lineage>
        <taxon>Bacteria</taxon>
        <taxon>Bacillati</taxon>
        <taxon>Bacillota</taxon>
        <taxon>Bacilli</taxon>
        <taxon>Bacillales</taxon>
        <taxon>Bacillaceae</taxon>
        <taxon>Fredinandcohnia</taxon>
    </lineage>
</organism>
<comment type="subcellular location">
    <subcellularLocation>
        <location evidence="1">Cell membrane</location>
        <topology evidence="1">Multi-pass membrane protein</topology>
    </subcellularLocation>
</comment>
<dbReference type="GO" id="GO:0005886">
    <property type="term" value="C:plasma membrane"/>
    <property type="evidence" value="ECO:0007669"/>
    <property type="project" value="UniProtKB-SubCell"/>
</dbReference>
<gene>
    <name evidence="8" type="ORF">MJG50_21130</name>
</gene>
<accession>A0AAW5EA09</accession>
<feature type="transmembrane region" description="Helical" evidence="6">
    <location>
        <begin position="370"/>
        <end position="388"/>
    </location>
</feature>